<feature type="compositionally biased region" description="Polar residues" evidence="2">
    <location>
        <begin position="130"/>
        <end position="145"/>
    </location>
</feature>
<feature type="compositionally biased region" description="Basic and acidic residues" evidence="2">
    <location>
        <begin position="146"/>
        <end position="159"/>
    </location>
</feature>
<organism evidence="3 4">
    <name type="scientific">Cladophialophora immunda</name>
    <dbReference type="NCBI Taxonomy" id="569365"/>
    <lineage>
        <taxon>Eukaryota</taxon>
        <taxon>Fungi</taxon>
        <taxon>Dikarya</taxon>
        <taxon>Ascomycota</taxon>
        <taxon>Pezizomycotina</taxon>
        <taxon>Eurotiomycetes</taxon>
        <taxon>Chaetothyriomycetidae</taxon>
        <taxon>Chaetothyriales</taxon>
        <taxon>Herpotrichiellaceae</taxon>
        <taxon>Cladophialophora</taxon>
    </lineage>
</organism>
<dbReference type="AlphaFoldDB" id="A0A0D2AVP4"/>
<sequence length="280" mass="31501">MAPLSQKKRKVEDGMRGKTERPKKRFRKQLEYHSSSDEDEQEEQGFAPVNLDESDEEQRPPNTPKPQRKKPPPAVAEDEPDVQMEDKDEEEDEDTNSEEAATSDEDSTEEDLNEADRRKHISKRNDPEAFSTSISKILSTKLSQSARKDPVLSRSKEAAETSVSLANDRLEKKAKAKLRSDRKEELERGRVKDVLGLSSGQAGEVAEEEKKLRKIAQRGVVKLFNAVRAAQVKAEQVAKEERKKGTIGMANREEKVNEMSKQGFLDLIAGKKNAQSTTAQ</sequence>
<accession>A0A0D2AVP4</accession>
<dbReference type="RefSeq" id="XP_016249563.1">
    <property type="nucleotide sequence ID" value="XM_016392044.1"/>
</dbReference>
<dbReference type="Pfam" id="PF07890">
    <property type="entry name" value="Rrp15p"/>
    <property type="match status" value="1"/>
</dbReference>
<feature type="compositionally biased region" description="Acidic residues" evidence="2">
    <location>
        <begin position="76"/>
        <end position="113"/>
    </location>
</feature>
<evidence type="ECO:0000256" key="1">
    <source>
        <dbReference type="ARBA" id="ARBA00007462"/>
    </source>
</evidence>
<dbReference type="STRING" id="569365.A0A0D2AVP4"/>
<feature type="compositionally biased region" description="Basic and acidic residues" evidence="2">
    <location>
        <begin position="10"/>
        <end position="20"/>
    </location>
</feature>
<feature type="region of interest" description="Disordered" evidence="2">
    <location>
        <begin position="1"/>
        <end position="169"/>
    </location>
</feature>
<proteinExistence type="inferred from homology"/>
<dbReference type="GO" id="GO:0030687">
    <property type="term" value="C:preribosome, large subunit precursor"/>
    <property type="evidence" value="ECO:0007669"/>
    <property type="project" value="TreeGrafter"/>
</dbReference>
<comment type="similarity">
    <text evidence="1">Belongs to the RRP15 family.</text>
</comment>
<protein>
    <recommendedName>
        <fullName evidence="5">Rrp15p-domain-containing protein</fullName>
    </recommendedName>
</protein>
<dbReference type="GO" id="GO:0000460">
    <property type="term" value="P:maturation of 5.8S rRNA"/>
    <property type="evidence" value="ECO:0007669"/>
    <property type="project" value="TreeGrafter"/>
</dbReference>
<dbReference type="InterPro" id="IPR012459">
    <property type="entry name" value="Rrp15"/>
</dbReference>
<dbReference type="VEuPathDB" id="FungiDB:PV07_05166"/>
<evidence type="ECO:0000313" key="3">
    <source>
        <dbReference type="EMBL" id="KIW29347.1"/>
    </source>
</evidence>
<keyword evidence="4" id="KW-1185">Reference proteome</keyword>
<name>A0A0D2AVP4_9EURO</name>
<dbReference type="GeneID" id="27344360"/>
<dbReference type="PANTHER" id="PTHR13245:SF14">
    <property type="entry name" value="RRP15-LIKE PROTEIN"/>
    <property type="match status" value="1"/>
</dbReference>
<evidence type="ECO:0000256" key="2">
    <source>
        <dbReference type="SAM" id="MobiDB-lite"/>
    </source>
</evidence>
<dbReference type="OrthoDB" id="20949at2759"/>
<gene>
    <name evidence="3" type="ORF">PV07_05166</name>
</gene>
<evidence type="ECO:0000313" key="4">
    <source>
        <dbReference type="Proteomes" id="UP000054466"/>
    </source>
</evidence>
<reference evidence="3 4" key="1">
    <citation type="submission" date="2015-01" db="EMBL/GenBank/DDBJ databases">
        <title>The Genome Sequence of Cladophialophora immunda CBS83496.</title>
        <authorList>
            <consortium name="The Broad Institute Genomics Platform"/>
            <person name="Cuomo C."/>
            <person name="de Hoog S."/>
            <person name="Gorbushina A."/>
            <person name="Stielow B."/>
            <person name="Teixiera M."/>
            <person name="Abouelleil A."/>
            <person name="Chapman S.B."/>
            <person name="Priest M."/>
            <person name="Young S.K."/>
            <person name="Wortman J."/>
            <person name="Nusbaum C."/>
            <person name="Birren B."/>
        </authorList>
    </citation>
    <scope>NUCLEOTIDE SEQUENCE [LARGE SCALE GENOMIC DNA]</scope>
    <source>
        <strain evidence="3 4">CBS 83496</strain>
    </source>
</reference>
<dbReference type="PANTHER" id="PTHR13245">
    <property type="entry name" value="RRP15-LIKE PROTEIN"/>
    <property type="match status" value="1"/>
</dbReference>
<dbReference type="EMBL" id="KN847042">
    <property type="protein sequence ID" value="KIW29347.1"/>
    <property type="molecule type" value="Genomic_DNA"/>
</dbReference>
<evidence type="ECO:0008006" key="5">
    <source>
        <dbReference type="Google" id="ProtNLM"/>
    </source>
</evidence>
<dbReference type="Proteomes" id="UP000054466">
    <property type="component" value="Unassembled WGS sequence"/>
</dbReference>
<dbReference type="HOGENOM" id="CLU_058264_1_2_1"/>
<dbReference type="GO" id="GO:0000470">
    <property type="term" value="P:maturation of LSU-rRNA"/>
    <property type="evidence" value="ECO:0007669"/>
    <property type="project" value="TreeGrafter"/>
</dbReference>